<gene>
    <name evidence="2" type="ORF">FRUB_00039</name>
</gene>
<dbReference type="EMBL" id="NIDE01000001">
    <property type="protein sequence ID" value="OWK46340.1"/>
    <property type="molecule type" value="Genomic_DNA"/>
</dbReference>
<keyword evidence="1" id="KW-0732">Signal</keyword>
<evidence type="ECO:0000313" key="2">
    <source>
        <dbReference type="EMBL" id="OWK46340.1"/>
    </source>
</evidence>
<evidence type="ECO:0008006" key="4">
    <source>
        <dbReference type="Google" id="ProtNLM"/>
    </source>
</evidence>
<feature type="chain" id="PRO_5012013758" description="DUF1592 domain-containing protein" evidence="1">
    <location>
        <begin position="23"/>
        <end position="770"/>
    </location>
</feature>
<name>A0A225DXS1_9BACT</name>
<feature type="signal peptide" evidence="1">
    <location>
        <begin position="1"/>
        <end position="22"/>
    </location>
</feature>
<sequence length="770" mass="85750">MICSRSWLLGVGLFLFCLTARAADPPATPSTQSACPECLVRDPFFADEVWAKVGERTCLNCHNPTGDASASAFLLADAARNAEALERNRKAFIEMVAKKDGVSRLLAKASGSVKHGGGVVLKPGTTGYRILEKFVGRVGGADKSVVEPPGFVPGPYFTGVAMATPQRLLRRFTLSLAGRLPTTKEREAVEQHGMDAIGPILDGVMKEDAFYDRLKEGFNDIFLTLGYPGNADDALSYEHFEKTRHWYDKYDLSHIPEKDRQKAGWALAATYRKALLREPLELVAHLVRDDLPFTGVVTADYIMVSPYTARGYAVFEENKSKFKNPDDPFEYIPAKIKALKDRGGKVQPSATGFYPHAGILTTFQYLRRYPTTVTNRNRLRARMYYQHFLGVDVMALAPRVGDAAAVSKKYKVPTMEAAECVVCHKTVDPVAGLFRDYFNEEGHYGPRKEGWFIDMFGPGLEGTDLPSADGSRALQWLGAATAKDPRFAVAMVEHVYTILMGRRSLLAPQDIDDPLFTPKRRAYIEQRKAIHEIAEQFAKANFNLKVVFKSLIASPFYRADGLTEVATHPNRRAELDDIGLVHMLTPEQLERKIGAVFGKRWGRLADDGDNRFALLYGGIDSKEVTQRATDPSGAMGAIQRIMANDVACRNVAADFERPAGQRRLFPGIEPTVTPDGSPETEKRIRAAIVHLHGQILGRTLPADHADVTRAYELFAGIVTEARGKKGLNQRENYFCQVESEKRATEDPHYTIRAWRAVVTYLLRQDDFLYE</sequence>
<reference evidence="3" key="1">
    <citation type="submission" date="2017-06" db="EMBL/GenBank/DDBJ databases">
        <title>Genome analysis of Fimbriiglobus ruber SP5, the first member of the order Planctomycetales with confirmed chitinolytic capability.</title>
        <authorList>
            <person name="Ravin N.V."/>
            <person name="Rakitin A.L."/>
            <person name="Ivanova A.A."/>
            <person name="Beletsky A.V."/>
            <person name="Kulichevskaya I.S."/>
            <person name="Mardanov A.V."/>
            <person name="Dedysh S.N."/>
        </authorList>
    </citation>
    <scope>NUCLEOTIDE SEQUENCE [LARGE SCALE GENOMIC DNA]</scope>
    <source>
        <strain evidence="3">SP5</strain>
    </source>
</reference>
<evidence type="ECO:0000313" key="3">
    <source>
        <dbReference type="Proteomes" id="UP000214646"/>
    </source>
</evidence>
<dbReference type="Proteomes" id="UP000214646">
    <property type="component" value="Unassembled WGS sequence"/>
</dbReference>
<evidence type="ECO:0000256" key="1">
    <source>
        <dbReference type="SAM" id="SignalP"/>
    </source>
</evidence>
<keyword evidence="3" id="KW-1185">Reference proteome</keyword>
<dbReference type="AlphaFoldDB" id="A0A225DXS1"/>
<organism evidence="2 3">
    <name type="scientific">Fimbriiglobus ruber</name>
    <dbReference type="NCBI Taxonomy" id="1908690"/>
    <lineage>
        <taxon>Bacteria</taxon>
        <taxon>Pseudomonadati</taxon>
        <taxon>Planctomycetota</taxon>
        <taxon>Planctomycetia</taxon>
        <taxon>Gemmatales</taxon>
        <taxon>Gemmataceae</taxon>
        <taxon>Fimbriiglobus</taxon>
    </lineage>
</organism>
<proteinExistence type="predicted"/>
<protein>
    <recommendedName>
        <fullName evidence="4">DUF1592 domain-containing protein</fullName>
    </recommendedName>
</protein>
<accession>A0A225DXS1</accession>
<dbReference type="RefSeq" id="WP_202973840.1">
    <property type="nucleotide sequence ID" value="NZ_NIDE01000001.1"/>
</dbReference>
<comment type="caution">
    <text evidence="2">The sequence shown here is derived from an EMBL/GenBank/DDBJ whole genome shotgun (WGS) entry which is preliminary data.</text>
</comment>